<dbReference type="InterPro" id="IPR003870">
    <property type="entry name" value="DUF222"/>
</dbReference>
<dbReference type="Proteomes" id="UP000776164">
    <property type="component" value="Unassembled WGS sequence"/>
</dbReference>
<feature type="compositionally biased region" description="Low complexity" evidence="1">
    <location>
        <begin position="274"/>
        <end position="299"/>
    </location>
</feature>
<dbReference type="Pfam" id="PF02720">
    <property type="entry name" value="DUF222"/>
    <property type="match status" value="2"/>
</dbReference>
<evidence type="ECO:0000313" key="4">
    <source>
        <dbReference type="Proteomes" id="UP000776164"/>
    </source>
</evidence>
<proteinExistence type="predicted"/>
<feature type="domain" description="HNH nuclease" evidence="2">
    <location>
        <begin position="442"/>
        <end position="498"/>
    </location>
</feature>
<dbReference type="InterPro" id="IPR003615">
    <property type="entry name" value="HNH_nuc"/>
</dbReference>
<gene>
    <name evidence="3" type="ORF">JOE66_003035</name>
</gene>
<feature type="region of interest" description="Disordered" evidence="1">
    <location>
        <begin position="1"/>
        <end position="20"/>
    </location>
</feature>
<evidence type="ECO:0000256" key="1">
    <source>
        <dbReference type="SAM" id="MobiDB-lite"/>
    </source>
</evidence>
<name>A0ABS2LAB0_9MICO</name>
<feature type="region of interest" description="Disordered" evidence="1">
    <location>
        <begin position="518"/>
        <end position="538"/>
    </location>
</feature>
<dbReference type="CDD" id="cd00085">
    <property type="entry name" value="HNHc"/>
    <property type="match status" value="1"/>
</dbReference>
<accession>A0ABS2LAB0</accession>
<evidence type="ECO:0000313" key="3">
    <source>
        <dbReference type="EMBL" id="MBM7473401.1"/>
    </source>
</evidence>
<dbReference type="SMART" id="SM00507">
    <property type="entry name" value="HNHc"/>
    <property type="match status" value="1"/>
</dbReference>
<dbReference type="EMBL" id="JAFBBU010000001">
    <property type="protein sequence ID" value="MBM7473401.1"/>
    <property type="molecule type" value="Genomic_DNA"/>
</dbReference>
<protein>
    <recommendedName>
        <fullName evidence="2">HNH nuclease domain-containing protein</fullName>
    </recommendedName>
</protein>
<sequence>MNTPAAGLPGSSPEGLDDPRASALRAAVEAVMSSGGFGAAAPCGLADEELLAWAVAGEALLRCAEGIVVEAAGELAERSKHEHGDDRLTVKHGCADVVSLISSLTGVSKKTAAGRVRLGTAVRSSMSAVGLPNESSFPSVQEALRSGRLGVDSAHVITRMLGESAKRVGFGADLHECERMVVLAADPATDVGLGLSADQVAIMVAQWQGHLDPDGAEPTAKELEDKRGLWLRQQADGSFKVGGLLTAVQGAKWQAIAQTILSPRLPRFADNGEAPGASDGSHSGDAPDGSGASGASGASEGSGGGEVEDGSSMPSGDGGRGRNGSGPRFFADDDGEEEVSPVLADTRTREQLLADGFTAYIDRVAGLPGMPALCGARPTVNVHVTLEDIVEGRGVGWVDGVDQPVPVTSVEQLLCHGEVISTLMREGRVLQHGKTKRLFTAAQNRALAARDGGCVWPGCGRPPSWCETHHVLDWRDEGYLPGRTDTDNGVLLCHFHHSNVHRSRWKLVMRQGAPHIIPPPEIDWTQTPRPCTGRRTRQ</sequence>
<evidence type="ECO:0000259" key="2">
    <source>
        <dbReference type="SMART" id="SM00507"/>
    </source>
</evidence>
<comment type="caution">
    <text evidence="3">The sequence shown here is derived from an EMBL/GenBank/DDBJ whole genome shotgun (WGS) entry which is preliminary data.</text>
</comment>
<reference evidence="3 4" key="1">
    <citation type="submission" date="2021-01" db="EMBL/GenBank/DDBJ databases">
        <title>Sequencing the genomes of 1000 actinobacteria strains.</title>
        <authorList>
            <person name="Klenk H.-P."/>
        </authorList>
    </citation>
    <scope>NUCLEOTIDE SEQUENCE [LARGE SCALE GENOMIC DNA]</scope>
    <source>
        <strain evidence="3 4">DSM 13057</strain>
    </source>
</reference>
<organism evidence="3 4">
    <name type="scientific">Subtercola frigoramans</name>
    <dbReference type="NCBI Taxonomy" id="120298"/>
    <lineage>
        <taxon>Bacteria</taxon>
        <taxon>Bacillati</taxon>
        <taxon>Actinomycetota</taxon>
        <taxon>Actinomycetes</taxon>
        <taxon>Micrococcales</taxon>
        <taxon>Microbacteriaceae</taxon>
        <taxon>Subtercola</taxon>
    </lineage>
</organism>
<keyword evidence="4" id="KW-1185">Reference proteome</keyword>
<feature type="region of interest" description="Disordered" evidence="1">
    <location>
        <begin position="267"/>
        <end position="346"/>
    </location>
</feature>
<dbReference type="RefSeq" id="WP_205110839.1">
    <property type="nucleotide sequence ID" value="NZ_BAAAHT010000014.1"/>
</dbReference>